<organism evidence="1 2">
    <name type="scientific">Ramlibacter monticola</name>
    <dbReference type="NCBI Taxonomy" id="1926872"/>
    <lineage>
        <taxon>Bacteria</taxon>
        <taxon>Pseudomonadati</taxon>
        <taxon>Pseudomonadota</taxon>
        <taxon>Betaproteobacteria</taxon>
        <taxon>Burkholderiales</taxon>
        <taxon>Comamonadaceae</taxon>
        <taxon>Ramlibacter</taxon>
    </lineage>
</organism>
<dbReference type="SUPFAM" id="SSF47240">
    <property type="entry name" value="Ferritin-like"/>
    <property type="match status" value="1"/>
</dbReference>
<dbReference type="AlphaFoldDB" id="A0A937CT29"/>
<dbReference type="InterPro" id="IPR007402">
    <property type="entry name" value="DUF455"/>
</dbReference>
<protein>
    <submittedName>
        <fullName evidence="1">DUF455 family protein</fullName>
    </submittedName>
</protein>
<dbReference type="PANTHER" id="PTHR42782">
    <property type="entry name" value="SI:CH73-314G15.3"/>
    <property type="match status" value="1"/>
</dbReference>
<keyword evidence="2" id="KW-1185">Reference proteome</keyword>
<comment type="caution">
    <text evidence="1">The sequence shown here is derived from an EMBL/GenBank/DDBJ whole genome shotgun (WGS) entry which is preliminary data.</text>
</comment>
<gene>
    <name evidence="1" type="ORF">JJ685_11895</name>
</gene>
<name>A0A937CT29_9BURK</name>
<dbReference type="InterPro" id="IPR009078">
    <property type="entry name" value="Ferritin-like_SF"/>
</dbReference>
<proteinExistence type="predicted"/>
<accession>A0A937CT29</accession>
<dbReference type="PANTHER" id="PTHR42782:SF2">
    <property type="entry name" value="3-OXOACYL-[ACYL-CARRIER-PROTEIN] SYNTHASE-LIKE PROTEIN"/>
    <property type="match status" value="1"/>
</dbReference>
<dbReference type="CDD" id="cd00657">
    <property type="entry name" value="Ferritin_like"/>
    <property type="match status" value="1"/>
</dbReference>
<evidence type="ECO:0000313" key="1">
    <source>
        <dbReference type="EMBL" id="MBL0391831.1"/>
    </source>
</evidence>
<reference evidence="1 2" key="1">
    <citation type="journal article" date="2017" name="Int. J. Syst. Evol. Microbiol.">
        <title>Ramlibacter monticola sp. nov., isolated from forest soil.</title>
        <authorList>
            <person name="Chaudhary D.K."/>
            <person name="Kim J."/>
        </authorList>
    </citation>
    <scope>NUCLEOTIDE SEQUENCE [LARGE SCALE GENOMIC DNA]</scope>
    <source>
        <strain evidence="1 2">KACC 19175</strain>
    </source>
</reference>
<dbReference type="InterPro" id="IPR012347">
    <property type="entry name" value="Ferritin-like"/>
</dbReference>
<evidence type="ECO:0000313" key="2">
    <source>
        <dbReference type="Proteomes" id="UP000599109"/>
    </source>
</evidence>
<dbReference type="EMBL" id="JAEQNE010000002">
    <property type="protein sequence ID" value="MBL0391831.1"/>
    <property type="molecule type" value="Genomic_DNA"/>
</dbReference>
<dbReference type="Gene3D" id="1.20.1260.10">
    <property type="match status" value="1"/>
</dbReference>
<dbReference type="Pfam" id="PF04305">
    <property type="entry name" value="DUF455"/>
    <property type="match status" value="1"/>
</dbReference>
<dbReference type="RefSeq" id="WP_201674434.1">
    <property type="nucleotide sequence ID" value="NZ_JAEQNE010000002.1"/>
</dbReference>
<dbReference type="Proteomes" id="UP000599109">
    <property type="component" value="Unassembled WGS sequence"/>
</dbReference>
<sequence length="237" mass="27050">MHTMEIGTVTVRGNVVLRASPAREPCFNVVDDQARMAKFPEGSLEHRREMLHGDVNEEVQSLEIAAQSLVDFPDADWELRLQLARQCWDEVRHARLFLHRLIELGGHKGEFPVINQEWGVVCMFDSLVGRLAVQNRLFEGGSLDVFKEGVVSWARWGDHATAEIMDAVAADEVQHVRFANEWFERLRKENPRSLLKAIAAMDAVRVWSLALTPPEMKMEHEIPVNVEDRRDAGFTVE</sequence>